<dbReference type="CDD" id="cd03818">
    <property type="entry name" value="GT4_ExpC-like"/>
    <property type="match status" value="1"/>
</dbReference>
<gene>
    <name evidence="4" type="ORF">EJ913_05040</name>
</gene>
<evidence type="ECO:0000256" key="1">
    <source>
        <dbReference type="ARBA" id="ARBA00022679"/>
    </source>
</evidence>
<dbReference type="PANTHER" id="PTHR46401">
    <property type="entry name" value="GLYCOSYLTRANSFERASE WBBK-RELATED"/>
    <property type="match status" value="1"/>
</dbReference>
<evidence type="ECO:0000313" key="4">
    <source>
        <dbReference type="EMBL" id="RUQ75215.1"/>
    </source>
</evidence>
<dbReference type="AlphaFoldDB" id="A0A433JE93"/>
<dbReference type="Proteomes" id="UP000280346">
    <property type="component" value="Unassembled WGS sequence"/>
</dbReference>
<organism evidence="4 5">
    <name type="scientific">Azospirillum doebereinerae</name>
    <dbReference type="NCBI Taxonomy" id="92933"/>
    <lineage>
        <taxon>Bacteria</taxon>
        <taxon>Pseudomonadati</taxon>
        <taxon>Pseudomonadota</taxon>
        <taxon>Alphaproteobacteria</taxon>
        <taxon>Rhodospirillales</taxon>
        <taxon>Azospirillaceae</taxon>
        <taxon>Azospirillum</taxon>
    </lineage>
</organism>
<dbReference type="EMBL" id="RZIJ01000002">
    <property type="protein sequence ID" value="RUQ75215.1"/>
    <property type="molecule type" value="Genomic_DNA"/>
</dbReference>
<keyword evidence="1 4" id="KW-0808">Transferase</keyword>
<dbReference type="PANTHER" id="PTHR46401:SF2">
    <property type="entry name" value="GLYCOSYLTRANSFERASE WBBK-RELATED"/>
    <property type="match status" value="1"/>
</dbReference>
<dbReference type="RefSeq" id="WP_126995381.1">
    <property type="nucleotide sequence ID" value="NZ_JBNPXW010000002.1"/>
</dbReference>
<dbReference type="OrthoDB" id="9793726at2"/>
<sequence>MNVLFLHQNFPSQYQHVVRHLAGQPGNRVVFLTRDNDNRIPGVERVCYEPFRNAGSQTHHYLREAEAAVIAGQSVYEAALRLKRDGLTPDIMIGHNGWGETLYLKDVWPDVPLLSYFEFYYRATGVDVGFDPAFPTGPNDPPRVRTKNLINLLGAEAADWGQTPTRWQWSLYPDFVRQKTVVIHEGIDTAIARPDAGARLRLSDGPTLTPGDEVITFVARNLEPYRGFPVFMRALPEVLRLRPNAQVLIVGGDGVGYGAPPPPGKSFRQIMLEEVGDRLDLRRIHFLGKIAHGDFIKVLQISAAHVYLTYPFVLSWSMLEAMSAGCLVIGSATPPVQEVVRHGENGLLFDFFDIEALVETIVKALERRDEQYPLRSAARATVLSNYDLKTVILPKYLDIIDNIINRHFF</sequence>
<evidence type="ECO:0000313" key="5">
    <source>
        <dbReference type="Proteomes" id="UP000280346"/>
    </source>
</evidence>
<dbReference type="Pfam" id="PF00534">
    <property type="entry name" value="Glycos_transf_1"/>
    <property type="match status" value="1"/>
</dbReference>
<name>A0A433JE93_9PROT</name>
<proteinExistence type="predicted"/>
<dbReference type="SUPFAM" id="SSF53756">
    <property type="entry name" value="UDP-Glycosyltransferase/glycogen phosphorylase"/>
    <property type="match status" value="1"/>
</dbReference>
<accession>A0A433JE93</accession>
<protein>
    <submittedName>
        <fullName evidence="4">Glycosyltransferase</fullName>
    </submittedName>
</protein>
<keyword evidence="5" id="KW-1185">Reference proteome</keyword>
<evidence type="ECO:0000259" key="3">
    <source>
        <dbReference type="Pfam" id="PF12000"/>
    </source>
</evidence>
<dbReference type="InterPro" id="IPR001296">
    <property type="entry name" value="Glyco_trans_1"/>
</dbReference>
<dbReference type="InterPro" id="IPR022623">
    <property type="entry name" value="Glyco_trans_4"/>
</dbReference>
<dbReference type="GO" id="GO:0016757">
    <property type="term" value="F:glycosyltransferase activity"/>
    <property type="evidence" value="ECO:0007669"/>
    <property type="project" value="InterPro"/>
</dbReference>
<reference evidence="4 5" key="1">
    <citation type="submission" date="2018-12" db="EMBL/GenBank/DDBJ databases">
        <authorList>
            <person name="Yang Y."/>
        </authorList>
    </citation>
    <scope>NUCLEOTIDE SEQUENCE [LARGE SCALE GENOMIC DNA]</scope>
    <source>
        <strain evidence="4 5">GSF71</strain>
    </source>
</reference>
<dbReference type="Gene3D" id="3.40.50.2000">
    <property type="entry name" value="Glycogen Phosphorylase B"/>
    <property type="match status" value="1"/>
</dbReference>
<feature type="domain" description="Glycosyl transferase family 1" evidence="2">
    <location>
        <begin position="210"/>
        <end position="379"/>
    </location>
</feature>
<comment type="caution">
    <text evidence="4">The sequence shown here is derived from an EMBL/GenBank/DDBJ whole genome shotgun (WGS) entry which is preliminary data.</text>
</comment>
<evidence type="ECO:0000259" key="2">
    <source>
        <dbReference type="Pfam" id="PF00534"/>
    </source>
</evidence>
<feature type="domain" description="Glycosyl transferase family 4" evidence="3">
    <location>
        <begin position="26"/>
        <end position="190"/>
    </location>
</feature>
<dbReference type="GO" id="GO:0009103">
    <property type="term" value="P:lipopolysaccharide biosynthetic process"/>
    <property type="evidence" value="ECO:0007669"/>
    <property type="project" value="TreeGrafter"/>
</dbReference>
<dbReference type="Pfam" id="PF12000">
    <property type="entry name" value="Glyco_trans_4_3"/>
    <property type="match status" value="1"/>
</dbReference>